<feature type="transmembrane region" description="Helical" evidence="1">
    <location>
        <begin position="837"/>
        <end position="857"/>
    </location>
</feature>
<evidence type="ECO:0000313" key="2">
    <source>
        <dbReference type="EMBL" id="PEH45072.1"/>
    </source>
</evidence>
<feature type="transmembrane region" description="Helical" evidence="1">
    <location>
        <begin position="742"/>
        <end position="764"/>
    </location>
</feature>
<keyword evidence="1" id="KW-1133">Transmembrane helix</keyword>
<sequence length="1263" mass="132546">MGEVFKLFGTIGINNKEANKSLDETESKGKSTANKLGGFFSNLASKMRGIQIFRPMSEEATAFAKKSLVSIATVGVAITGFAIKAAGDMQAMNAQFSQVFGEFETKAEKSINSISKKTNILPNRLKPAFTSMAAFAKTAGMDTADALSLSERATIAAADSAAFYDRSIGEVTESLQSYLKGNYENDAALGISSTETTRNAAANKLYGKSFNDLSESQKQLTLLQMVEDGNKLSGALGQAAREGSGMENVLGNLKQAAVDLSAAFGAPMLQPFLAIIEGITNAMSHLATVFRENPALVYVVVGAITTLAAALGAMIIASKAAGWMTALKKALIGVKAAEGVAAQVGLLTNPIGWVVVAIGALITAFVYFYNTSETFRNGVNKLVSVIKEGLVKAFDLLLKGLAAIMPTLKQVGSIIADVVVKSFDKVVEVSSRILAVVIPVLQKFAEAVKGLVSSGLEKLGVVFRQIGEVLSSAFLSTISAVSAAFSVMRQAIADLLASGLEKFGTTMSSIAQTVSGIFSDSLRIAGDLLEKLGGSFGKIGGVISIAISLLTKIGLVALGITGPWGILIGIIISFLTMWAKTGDLNADGITKVFDQINETIANVADMIAKYLPVIIETITNILVMIIEKMTEYIPLIVETITNIITMLVETITTYLPMFIELAVQLITKLVEGLTTALPLLTEAFLNIITNVVQLITTLLPQIIQMGMQLLTALINGITTALPIILDVGIQIITFLIEAMANALPQLVEVAIQIITTLLNALIAALPILIDVGINVLTTLLDALIGALPLLIDAGIQIITTLLNALIGALPTLIDAGIKVTTTLLDAIIAALPKLIDAGIQILMALISGVISILPALVQAAIQIVMALINALIASLPQIIAAGIQLLMALINGIISILPALINAALQIIMALVNALIASLPQIIAAGVQLLMALINGIISILPALINAALQIIVALANALIAALPQIIAAGIQIVMALISGIVQLLPQLLNIFVVAWNGIKSAVSLIVQALVSAVVSFFTGLWNRITSIFNGIRNAASTVWNGIKSVVSSVVSGIVSVAVNLFNGLRNTISNIWNGIHSVISGIVNGVKNTISNVWSGLTGIVSGVFDGVKNAIQGPMNSARDFIKEIIDTIKGFFSFSISWPKIPLPHFSISPAGWSVGDLLKGKIPSLGIDWYAKGGILTQPTAFGMNGNNLMVGGEAGAEAVAPIDTLMGYVETAVRGVIGEQKDGDIYVTQNISSPEPLTPREIARETKLRLQDLAALKK</sequence>
<comment type="caution">
    <text evidence="2">The sequence shown here is derived from an EMBL/GenBank/DDBJ whole genome shotgun (WGS) entry which is preliminary data.</text>
</comment>
<evidence type="ECO:0000313" key="3">
    <source>
        <dbReference type="Proteomes" id="UP000220669"/>
    </source>
</evidence>
<feature type="transmembrane region" description="Helical" evidence="1">
    <location>
        <begin position="922"/>
        <end position="941"/>
    </location>
</feature>
<dbReference type="InterPro" id="IPR016024">
    <property type="entry name" value="ARM-type_fold"/>
</dbReference>
<protein>
    <submittedName>
        <fullName evidence="2">Uncharacterized protein</fullName>
    </submittedName>
</protein>
<keyword evidence="1" id="KW-0812">Transmembrane</keyword>
<feature type="transmembrane region" description="Helical" evidence="1">
    <location>
        <begin position="712"/>
        <end position="736"/>
    </location>
</feature>
<feature type="transmembrane region" description="Helical" evidence="1">
    <location>
        <begin position="351"/>
        <end position="369"/>
    </location>
</feature>
<accession>A0AB36S815</accession>
<organism evidence="2 3">
    <name type="scientific">Enterococcus durans</name>
    <dbReference type="NCBI Taxonomy" id="53345"/>
    <lineage>
        <taxon>Bacteria</taxon>
        <taxon>Bacillati</taxon>
        <taxon>Bacillota</taxon>
        <taxon>Bacilli</taxon>
        <taxon>Lactobacillales</taxon>
        <taxon>Enterococcaceae</taxon>
        <taxon>Enterococcus</taxon>
    </lineage>
</organism>
<feature type="transmembrane region" description="Helical" evidence="1">
    <location>
        <begin position="295"/>
        <end position="317"/>
    </location>
</feature>
<feature type="transmembrane region" description="Helical" evidence="1">
    <location>
        <begin position="679"/>
        <end position="700"/>
    </location>
</feature>
<feature type="transmembrane region" description="Helical" evidence="1">
    <location>
        <begin position="607"/>
        <end position="626"/>
    </location>
</feature>
<feature type="transmembrane region" description="Helical" evidence="1">
    <location>
        <begin position="1042"/>
        <end position="1062"/>
    </location>
</feature>
<feature type="transmembrane region" description="Helical" evidence="1">
    <location>
        <begin position="893"/>
        <end position="916"/>
    </location>
</feature>
<dbReference type="PANTHER" id="PTHR37813">
    <property type="entry name" value="FELS-2 PROPHAGE PROTEIN"/>
    <property type="match status" value="1"/>
</dbReference>
<proteinExistence type="predicted"/>
<gene>
    <name evidence="2" type="ORF">CRM96_08640</name>
</gene>
<feature type="transmembrane region" description="Helical" evidence="1">
    <location>
        <begin position="1002"/>
        <end position="1022"/>
    </location>
</feature>
<dbReference type="Proteomes" id="UP000220669">
    <property type="component" value="Unassembled WGS sequence"/>
</dbReference>
<dbReference type="AlphaFoldDB" id="A0AB36S815"/>
<feature type="transmembrane region" description="Helical" evidence="1">
    <location>
        <begin position="973"/>
        <end position="995"/>
    </location>
</feature>
<feature type="transmembrane region" description="Helical" evidence="1">
    <location>
        <begin position="863"/>
        <end position="886"/>
    </location>
</feature>
<dbReference type="PANTHER" id="PTHR37813:SF1">
    <property type="entry name" value="FELS-2 PROPHAGE PROTEIN"/>
    <property type="match status" value="1"/>
</dbReference>
<feature type="transmembrane region" description="Helical" evidence="1">
    <location>
        <begin position="553"/>
        <end position="575"/>
    </location>
</feature>
<dbReference type="SUPFAM" id="SSF48371">
    <property type="entry name" value="ARM repeat"/>
    <property type="match status" value="1"/>
</dbReference>
<dbReference type="EMBL" id="PDEB01000004">
    <property type="protein sequence ID" value="PEH45072.1"/>
    <property type="molecule type" value="Genomic_DNA"/>
</dbReference>
<name>A0AB36S815_9ENTE</name>
<evidence type="ECO:0000256" key="1">
    <source>
        <dbReference type="SAM" id="Phobius"/>
    </source>
</evidence>
<feature type="transmembrane region" description="Helical" evidence="1">
    <location>
        <begin position="633"/>
        <end position="659"/>
    </location>
</feature>
<dbReference type="RefSeq" id="WP_016176437.1">
    <property type="nucleotide sequence ID" value="NZ_PDEB01000004.1"/>
</dbReference>
<dbReference type="Gene3D" id="1.20.120.20">
    <property type="entry name" value="Apolipoprotein"/>
    <property type="match status" value="1"/>
</dbReference>
<reference evidence="2 3" key="1">
    <citation type="submission" date="2017-09" db="EMBL/GenBank/DDBJ databases">
        <title>FDA dAtabase for Regulatory Grade micrObial Sequences (FDA-ARGOS): Supporting development and validation of Infectious Disease Dx tests.</title>
        <authorList>
            <person name="Minogue T."/>
            <person name="Wolcott M."/>
            <person name="Wasieloski L."/>
            <person name="Aguilar W."/>
            <person name="Moore D."/>
            <person name="Tallon L.J."/>
            <person name="Sadzewicz L."/>
            <person name="Ott S."/>
            <person name="Zhao X."/>
            <person name="Nagaraj S."/>
            <person name="Vavikolanu K."/>
            <person name="Aluvathingal J."/>
            <person name="Nadendla S."/>
            <person name="Sichtig H."/>
        </authorList>
    </citation>
    <scope>NUCLEOTIDE SEQUENCE [LARGE SCALE GENOMIC DNA]</scope>
    <source>
        <strain evidence="2 3">FDAARGOS_396</strain>
    </source>
</reference>
<feature type="transmembrane region" description="Helical" evidence="1">
    <location>
        <begin position="948"/>
        <end position="967"/>
    </location>
</feature>
<keyword evidence="1" id="KW-0472">Membrane</keyword>